<dbReference type="Proteomes" id="UP000054217">
    <property type="component" value="Unassembled WGS sequence"/>
</dbReference>
<keyword evidence="3" id="KW-1185">Reference proteome</keyword>
<evidence type="ECO:0000313" key="3">
    <source>
        <dbReference type="Proteomes" id="UP000054217"/>
    </source>
</evidence>
<organism evidence="2 3">
    <name type="scientific">Pisolithus tinctorius Marx 270</name>
    <dbReference type="NCBI Taxonomy" id="870435"/>
    <lineage>
        <taxon>Eukaryota</taxon>
        <taxon>Fungi</taxon>
        <taxon>Dikarya</taxon>
        <taxon>Basidiomycota</taxon>
        <taxon>Agaricomycotina</taxon>
        <taxon>Agaricomycetes</taxon>
        <taxon>Agaricomycetidae</taxon>
        <taxon>Boletales</taxon>
        <taxon>Sclerodermatineae</taxon>
        <taxon>Pisolithaceae</taxon>
        <taxon>Pisolithus</taxon>
    </lineage>
</organism>
<gene>
    <name evidence="2" type="ORF">M404DRAFT_35336</name>
</gene>
<dbReference type="InParanoid" id="A0A0C3IAN9"/>
<dbReference type="EMBL" id="KN832111">
    <property type="protein sequence ID" value="KIN94152.1"/>
    <property type="molecule type" value="Genomic_DNA"/>
</dbReference>
<proteinExistence type="predicted"/>
<reference evidence="3" key="2">
    <citation type="submission" date="2015-01" db="EMBL/GenBank/DDBJ databases">
        <title>Evolutionary Origins and Diversification of the Mycorrhizal Mutualists.</title>
        <authorList>
            <consortium name="DOE Joint Genome Institute"/>
            <consortium name="Mycorrhizal Genomics Consortium"/>
            <person name="Kohler A."/>
            <person name="Kuo A."/>
            <person name="Nagy L.G."/>
            <person name="Floudas D."/>
            <person name="Copeland A."/>
            <person name="Barry K.W."/>
            <person name="Cichocki N."/>
            <person name="Veneault-Fourrey C."/>
            <person name="LaButti K."/>
            <person name="Lindquist E.A."/>
            <person name="Lipzen A."/>
            <person name="Lundell T."/>
            <person name="Morin E."/>
            <person name="Murat C."/>
            <person name="Riley R."/>
            <person name="Ohm R."/>
            <person name="Sun H."/>
            <person name="Tunlid A."/>
            <person name="Henrissat B."/>
            <person name="Grigoriev I.V."/>
            <person name="Hibbett D.S."/>
            <person name="Martin F."/>
        </authorList>
    </citation>
    <scope>NUCLEOTIDE SEQUENCE [LARGE SCALE GENOMIC DNA]</scope>
    <source>
        <strain evidence="3">Marx 270</strain>
    </source>
</reference>
<accession>A0A0C3IAN9</accession>
<dbReference type="HOGENOM" id="CLU_2185040_0_0_1"/>
<evidence type="ECO:0000313" key="2">
    <source>
        <dbReference type="EMBL" id="KIN94152.1"/>
    </source>
</evidence>
<name>A0A0C3IAN9_PISTI</name>
<protein>
    <submittedName>
        <fullName evidence="2">Uncharacterized protein</fullName>
    </submittedName>
</protein>
<dbReference type="AlphaFoldDB" id="A0A0C3IAN9"/>
<reference evidence="2 3" key="1">
    <citation type="submission" date="2014-04" db="EMBL/GenBank/DDBJ databases">
        <authorList>
            <consortium name="DOE Joint Genome Institute"/>
            <person name="Kuo A."/>
            <person name="Kohler A."/>
            <person name="Costa M.D."/>
            <person name="Nagy L.G."/>
            <person name="Floudas D."/>
            <person name="Copeland A."/>
            <person name="Barry K.W."/>
            <person name="Cichocki N."/>
            <person name="Veneault-Fourrey C."/>
            <person name="LaButti K."/>
            <person name="Lindquist E.A."/>
            <person name="Lipzen A."/>
            <person name="Lundell T."/>
            <person name="Morin E."/>
            <person name="Murat C."/>
            <person name="Sun H."/>
            <person name="Tunlid A."/>
            <person name="Henrissat B."/>
            <person name="Grigoriev I.V."/>
            <person name="Hibbett D.S."/>
            <person name="Martin F."/>
            <person name="Nordberg H.P."/>
            <person name="Cantor M.N."/>
            <person name="Hua S.X."/>
        </authorList>
    </citation>
    <scope>NUCLEOTIDE SEQUENCE [LARGE SCALE GENOMIC DNA]</scope>
    <source>
        <strain evidence="2 3">Marx 270</strain>
    </source>
</reference>
<evidence type="ECO:0000256" key="1">
    <source>
        <dbReference type="SAM" id="MobiDB-lite"/>
    </source>
</evidence>
<sequence length="109" mass="12108">MSRMELDHAESEMPATMEWTFSEAQVASMIQATQNPFFAKTPSAEMLTWWYAQEFRKTPEFPIGGKSKGKKPEATKGSIHAPPTPTGGREFNINYHKNMTGAIVPSNTG</sequence>
<feature type="region of interest" description="Disordered" evidence="1">
    <location>
        <begin position="61"/>
        <end position="93"/>
    </location>
</feature>